<dbReference type="SUPFAM" id="SSF48065">
    <property type="entry name" value="DBL homology domain (DH-domain)"/>
    <property type="match status" value="2"/>
</dbReference>
<proteinExistence type="predicted"/>
<dbReference type="OrthoDB" id="2272012at2759"/>
<evidence type="ECO:0000259" key="4">
    <source>
        <dbReference type="PROSITE" id="PS50003"/>
    </source>
</evidence>
<dbReference type="GO" id="GO:0005085">
    <property type="term" value="F:guanyl-nucleotide exchange factor activity"/>
    <property type="evidence" value="ECO:0007669"/>
    <property type="project" value="UniProtKB-KW"/>
</dbReference>
<dbReference type="SMART" id="SM00049">
    <property type="entry name" value="DEP"/>
    <property type="match status" value="1"/>
</dbReference>
<feature type="domain" description="DH" evidence="5">
    <location>
        <begin position="576"/>
        <end position="767"/>
    </location>
</feature>
<reference evidence="7 8" key="1">
    <citation type="journal article" date="2019" name="Nat. Ecol. Evol.">
        <title>Megaphylogeny resolves global patterns of mushroom evolution.</title>
        <authorList>
            <person name="Varga T."/>
            <person name="Krizsan K."/>
            <person name="Foldi C."/>
            <person name="Dima B."/>
            <person name="Sanchez-Garcia M."/>
            <person name="Sanchez-Ramirez S."/>
            <person name="Szollosi G.J."/>
            <person name="Szarkandi J.G."/>
            <person name="Papp V."/>
            <person name="Albert L."/>
            <person name="Andreopoulos W."/>
            <person name="Angelini C."/>
            <person name="Antonin V."/>
            <person name="Barry K.W."/>
            <person name="Bougher N.L."/>
            <person name="Buchanan P."/>
            <person name="Buyck B."/>
            <person name="Bense V."/>
            <person name="Catcheside P."/>
            <person name="Chovatia M."/>
            <person name="Cooper J."/>
            <person name="Damon W."/>
            <person name="Desjardin D."/>
            <person name="Finy P."/>
            <person name="Geml J."/>
            <person name="Haridas S."/>
            <person name="Hughes K."/>
            <person name="Justo A."/>
            <person name="Karasinski D."/>
            <person name="Kautmanova I."/>
            <person name="Kiss B."/>
            <person name="Kocsube S."/>
            <person name="Kotiranta H."/>
            <person name="LaButti K.M."/>
            <person name="Lechner B.E."/>
            <person name="Liimatainen K."/>
            <person name="Lipzen A."/>
            <person name="Lukacs Z."/>
            <person name="Mihaltcheva S."/>
            <person name="Morgado L.N."/>
            <person name="Niskanen T."/>
            <person name="Noordeloos M.E."/>
            <person name="Ohm R.A."/>
            <person name="Ortiz-Santana B."/>
            <person name="Ovrebo C."/>
            <person name="Racz N."/>
            <person name="Riley R."/>
            <person name="Savchenko A."/>
            <person name="Shiryaev A."/>
            <person name="Soop K."/>
            <person name="Spirin V."/>
            <person name="Szebenyi C."/>
            <person name="Tomsovsky M."/>
            <person name="Tulloss R.E."/>
            <person name="Uehling J."/>
            <person name="Grigoriev I.V."/>
            <person name="Vagvolgyi C."/>
            <person name="Papp T."/>
            <person name="Martin F.M."/>
            <person name="Miettinen O."/>
            <person name="Hibbett D.S."/>
            <person name="Nagy L.G."/>
        </authorList>
    </citation>
    <scope>NUCLEOTIDE SEQUENCE [LARGE SCALE GENOMIC DNA]</scope>
    <source>
        <strain evidence="7 8">OMC1185</strain>
    </source>
</reference>
<dbReference type="GO" id="GO:0035556">
    <property type="term" value="P:intracellular signal transduction"/>
    <property type="evidence" value="ECO:0007669"/>
    <property type="project" value="InterPro"/>
</dbReference>
<dbReference type="PROSITE" id="PS50010">
    <property type="entry name" value="DH_2"/>
    <property type="match status" value="2"/>
</dbReference>
<protein>
    <submittedName>
        <fullName evidence="7">Dbl domain-containing protein</fullName>
    </submittedName>
</protein>
<dbReference type="InterPro" id="IPR000591">
    <property type="entry name" value="DEP_dom"/>
</dbReference>
<evidence type="ECO:0000313" key="8">
    <source>
        <dbReference type="Proteomes" id="UP000305948"/>
    </source>
</evidence>
<dbReference type="PANTHER" id="PTHR46572">
    <property type="entry name" value="RHO1 GDP-GTP EXCHANGE PROTEIN 1-RELATED"/>
    <property type="match status" value="1"/>
</dbReference>
<evidence type="ECO:0000256" key="1">
    <source>
        <dbReference type="ARBA" id="ARBA00022553"/>
    </source>
</evidence>
<dbReference type="InterPro" id="IPR035899">
    <property type="entry name" value="DBL_dom_sf"/>
</dbReference>
<dbReference type="SUPFAM" id="SSF50729">
    <property type="entry name" value="PH domain-like"/>
    <property type="match status" value="1"/>
</dbReference>
<dbReference type="Pfam" id="PF00621">
    <property type="entry name" value="RhoGEF"/>
    <property type="match status" value="2"/>
</dbReference>
<gene>
    <name evidence="7" type="ORF">OE88DRAFT_1713991</name>
</gene>
<keyword evidence="8" id="KW-1185">Reference proteome</keyword>
<dbReference type="STRING" id="5364.A0A5C3MUI4"/>
<dbReference type="Pfam" id="PF15405">
    <property type="entry name" value="PH_5"/>
    <property type="match status" value="1"/>
</dbReference>
<dbReference type="CDD" id="cd04435">
    <property type="entry name" value="DEP_fRom2"/>
    <property type="match status" value="1"/>
</dbReference>
<feature type="domain" description="CNH" evidence="6">
    <location>
        <begin position="987"/>
        <end position="1296"/>
    </location>
</feature>
<feature type="domain" description="DH" evidence="5">
    <location>
        <begin position="351"/>
        <end position="535"/>
    </location>
</feature>
<keyword evidence="1" id="KW-0597">Phosphoprotein</keyword>
<feature type="domain" description="PH" evidence="4">
    <location>
        <begin position="802"/>
        <end position="944"/>
    </location>
</feature>
<dbReference type="PROSITE" id="PS50219">
    <property type="entry name" value="CNH"/>
    <property type="match status" value="1"/>
</dbReference>
<dbReference type="InterPro" id="IPR011993">
    <property type="entry name" value="PH-like_dom_sf"/>
</dbReference>
<feature type="compositionally biased region" description="Pro residues" evidence="3">
    <location>
        <begin position="57"/>
        <end position="67"/>
    </location>
</feature>
<dbReference type="Gene3D" id="1.20.900.10">
    <property type="entry name" value="Dbl homology (DH) domain"/>
    <property type="match status" value="2"/>
</dbReference>
<dbReference type="InterPro" id="IPR001849">
    <property type="entry name" value="PH_domain"/>
</dbReference>
<dbReference type="PANTHER" id="PTHR46572:SF1">
    <property type="entry name" value="RHO1 GUANINE NUCLEOTIDE EXCHANGE FACTOR TUS1"/>
    <property type="match status" value="1"/>
</dbReference>
<dbReference type="EMBL" id="ML213519">
    <property type="protein sequence ID" value="TFK48442.1"/>
    <property type="molecule type" value="Genomic_DNA"/>
</dbReference>
<feature type="region of interest" description="Disordered" evidence="3">
    <location>
        <begin position="1"/>
        <end position="150"/>
    </location>
</feature>
<dbReference type="CDD" id="cd00160">
    <property type="entry name" value="RhoGEF"/>
    <property type="match status" value="2"/>
</dbReference>
<dbReference type="InterPro" id="IPR000219">
    <property type="entry name" value="DH_dom"/>
</dbReference>
<dbReference type="SMART" id="SM00036">
    <property type="entry name" value="CNH"/>
    <property type="match status" value="1"/>
</dbReference>
<feature type="compositionally biased region" description="Low complexity" evidence="3">
    <location>
        <begin position="1"/>
        <end position="16"/>
    </location>
</feature>
<dbReference type="SMART" id="SM00325">
    <property type="entry name" value="RhoGEF"/>
    <property type="match status" value="2"/>
</dbReference>
<dbReference type="Pfam" id="PF00780">
    <property type="entry name" value="CNH"/>
    <property type="match status" value="1"/>
</dbReference>
<dbReference type="Gene3D" id="2.30.29.30">
    <property type="entry name" value="Pleckstrin-homology domain (PH domain)/Phosphotyrosine-binding domain (PTB)"/>
    <property type="match status" value="1"/>
</dbReference>
<evidence type="ECO:0000256" key="2">
    <source>
        <dbReference type="ARBA" id="ARBA00022658"/>
    </source>
</evidence>
<evidence type="ECO:0000259" key="6">
    <source>
        <dbReference type="PROSITE" id="PS50219"/>
    </source>
</evidence>
<dbReference type="InterPro" id="IPR001180">
    <property type="entry name" value="CNH_dom"/>
</dbReference>
<sequence length="1398" mass="158103">MPVPNNYGGENGMYGNPSGSQWNGRNGAGSPPAVRPTGAQAPQIPGYIVHPVADTGPPVPPPPPPPELVKMLTGSAYPFPPSNAHRQSPPYLTPGPALHNPPPRSSSRPNLDAYDNQYLKSDVAPPPPAKDGQDIKSKLGLNPEDFDEYEDEDDLYEYSDSEDAEDRFVNFSLLSHIAMRLRDKVPRGTHVKGGIPYPRAFTGKDIVSTIQGQIQRELLINHGISTNDRRIALQIARSLQSQLFFYEVEWGGRVLEDGVEDVYMFLDDEEGASDARIEKEELPTGVITMLTKCYSSDCSEEQPCYAYLCPRKQRMMPDEPTPEPVVAVKRTENDWEVPEEVINTLPSSEINRQTIIHKVISKEKQYVEDLDLVESLFIKPLRAADPPVIHPDRLEDFIEEVFGNILDLRECNRRLLENLYVRQREQAPIIQRIGDVFLDAATEFRLAYPIYVGHLPLAEKRMKDETDNNVEFRMFLEHSARNPDSRRIDLRHFLTRPSEHLQKYPVLLEAIHKETAEGNPDGDFLSESIQAIKNLQTVAQLLTFQSAMGKGPTGKFEWHNLVSEEYRTSLPKKEAKRQMIIFELIKGEMAYVKDLESFETMYIRPLCAADPPIIPPQRLESFIQDVFHNYKQLLFHHRKLLETLHEIQREQHPVIRSIAEAILDAFLNFREAYLEYVPNYPIAAYRIDEEMANNVSFKAFVDQCVRNPDAHKLDIKSFINRPIPRLLRYELLLKSILDETPPEHEDQDAIPQLLEVIKSLGKETEPGVASAKQKVELWRYNANLVFKTGEHVDMDLLNENRSLIHTGKLLRQPDTGLGLEGWTELFVLLFDNYLVMTKTKERDGVTRYNVNRRPIPLDLLTLANFTDPPTQRGTGIIGFNRGAKHAAEPPVPAAMSSADSATDSKAVYPLTIHYNGRMGGLYTLYADSAQIRAEWKQKLEEAIGLRKVVQESNRVFEIDTLSTDTFLVPSMLAGPSNPSWNNENTFTGKVTCSVPFTTADGRALVAIGCAEGVWIGFRHDSRSMRRVLHLKQVSQCAMLEDFGIFLVLADRSLFAYHIEALVPSSPQSVHTSQTPQKLSKNSENVHFFSVGNLNGRTLVVYMKKNRLDNVFRVLEPVVDNINERNRAPASLGSRFGFRSQRSEWFRVYRDFFLPSETFDLLFLKAKIAILCTKGFEIMDLTDFRSATVPQRDDTRMERLARRCESCKPIGMFRSNEDEFLLCYDEFGLYVNRHGDPSRSIMTVEWEGTAEKAAWHPPYVLLFDTRFIEIRHVETGRLAQIIPGNDVRCIWDGRGSSSNMNLTTPGPDGWTENGVNQEARVHGVMNAPEAPKSSGMGPQRGSRAIAQHVFELVPTVPLYLPGSLHSPSNSAYFPPSNGPASNSPPHSPRMGPVNGRWGM</sequence>
<dbReference type="InterPro" id="IPR041675">
    <property type="entry name" value="PH_5"/>
</dbReference>
<dbReference type="InterPro" id="IPR052233">
    <property type="entry name" value="Rho-type_GEFs"/>
</dbReference>
<accession>A0A5C3MUI4</accession>
<evidence type="ECO:0000259" key="5">
    <source>
        <dbReference type="PROSITE" id="PS50010"/>
    </source>
</evidence>
<keyword evidence="2" id="KW-0344">Guanine-nucleotide releasing factor</keyword>
<organism evidence="7 8">
    <name type="scientific">Heliocybe sulcata</name>
    <dbReference type="NCBI Taxonomy" id="5364"/>
    <lineage>
        <taxon>Eukaryota</taxon>
        <taxon>Fungi</taxon>
        <taxon>Dikarya</taxon>
        <taxon>Basidiomycota</taxon>
        <taxon>Agaricomycotina</taxon>
        <taxon>Agaricomycetes</taxon>
        <taxon>Gloeophyllales</taxon>
        <taxon>Gloeophyllaceae</taxon>
        <taxon>Heliocybe</taxon>
    </lineage>
</organism>
<dbReference type="Proteomes" id="UP000305948">
    <property type="component" value="Unassembled WGS sequence"/>
</dbReference>
<evidence type="ECO:0000313" key="7">
    <source>
        <dbReference type="EMBL" id="TFK48442.1"/>
    </source>
</evidence>
<evidence type="ECO:0000256" key="3">
    <source>
        <dbReference type="SAM" id="MobiDB-lite"/>
    </source>
</evidence>
<dbReference type="SMART" id="SM00233">
    <property type="entry name" value="PH"/>
    <property type="match status" value="1"/>
</dbReference>
<dbReference type="PROSITE" id="PS50003">
    <property type="entry name" value="PH_DOMAIN"/>
    <property type="match status" value="1"/>
</dbReference>
<feature type="compositionally biased region" description="Low complexity" evidence="3">
    <location>
        <begin position="1373"/>
        <end position="1383"/>
    </location>
</feature>
<feature type="region of interest" description="Disordered" evidence="3">
    <location>
        <begin position="1369"/>
        <end position="1398"/>
    </location>
</feature>
<name>A0A5C3MUI4_9AGAM</name>